<evidence type="ECO:0000313" key="3">
    <source>
        <dbReference type="Proteomes" id="UP000019150"/>
    </source>
</evidence>
<sequence length="96" mass="10453">MTSDQRIASPLDIEEICAILHTAVAKRHSDSPIRVDPDTELLLTGLIDSLTLVNVVAEIERRTTTKLPESFVVARNFRTPSTLHAAVLDACGSTAR</sequence>
<dbReference type="InterPro" id="IPR009081">
    <property type="entry name" value="PP-bd_ACP"/>
</dbReference>
<dbReference type="Gene3D" id="1.10.1200.10">
    <property type="entry name" value="ACP-like"/>
    <property type="match status" value="1"/>
</dbReference>
<proteinExistence type="predicted"/>
<protein>
    <recommendedName>
        <fullName evidence="1">Carrier domain-containing protein</fullName>
    </recommendedName>
</protein>
<dbReference type="PATRIC" id="fig|1415166.3.peg.3676"/>
<dbReference type="InterPro" id="IPR036736">
    <property type="entry name" value="ACP-like_sf"/>
</dbReference>
<dbReference type="HOGENOM" id="CLU_108696_16_2_11"/>
<accession>W5TGC3</accession>
<feature type="domain" description="Carrier" evidence="1">
    <location>
        <begin position="31"/>
        <end position="81"/>
    </location>
</feature>
<evidence type="ECO:0000259" key="1">
    <source>
        <dbReference type="Pfam" id="PF00550"/>
    </source>
</evidence>
<name>W5TGC3_9NOCA</name>
<dbReference type="OrthoDB" id="4774680at2"/>
<dbReference type="AlphaFoldDB" id="W5TGC3"/>
<evidence type="ECO:0000313" key="2">
    <source>
        <dbReference type="EMBL" id="AHH18370.1"/>
    </source>
</evidence>
<dbReference type="RefSeq" id="WP_025349810.1">
    <property type="nucleotide sequence ID" value="NZ_CP006850.1"/>
</dbReference>
<reference evidence="2 3" key="1">
    <citation type="journal article" date="2014" name="Appl. Environ. Microbiol.">
        <title>Insights into the Microbial Degradation of Rubber and Gutta-Percha by Analysis of the Complete Genome of Nocardia nova SH22a.</title>
        <authorList>
            <person name="Luo Q."/>
            <person name="Hiessl S."/>
            <person name="Poehlein A."/>
            <person name="Daniel R."/>
            <person name="Steinbuchel A."/>
        </authorList>
    </citation>
    <scope>NUCLEOTIDE SEQUENCE [LARGE SCALE GENOMIC DNA]</scope>
    <source>
        <strain evidence="2">SH22a</strain>
    </source>
</reference>
<organism evidence="2 3">
    <name type="scientific">Nocardia nova SH22a</name>
    <dbReference type="NCBI Taxonomy" id="1415166"/>
    <lineage>
        <taxon>Bacteria</taxon>
        <taxon>Bacillati</taxon>
        <taxon>Actinomycetota</taxon>
        <taxon>Actinomycetes</taxon>
        <taxon>Mycobacteriales</taxon>
        <taxon>Nocardiaceae</taxon>
        <taxon>Nocardia</taxon>
    </lineage>
</organism>
<dbReference type="STRING" id="1415166.NONO_c35830"/>
<dbReference type="Pfam" id="PF00550">
    <property type="entry name" value="PP-binding"/>
    <property type="match status" value="1"/>
</dbReference>
<keyword evidence="3" id="KW-1185">Reference proteome</keyword>
<dbReference type="SUPFAM" id="SSF47336">
    <property type="entry name" value="ACP-like"/>
    <property type="match status" value="1"/>
</dbReference>
<gene>
    <name evidence="2" type="ORF">NONO_c35830</name>
</gene>
<dbReference type="EMBL" id="CP006850">
    <property type="protein sequence ID" value="AHH18370.1"/>
    <property type="molecule type" value="Genomic_DNA"/>
</dbReference>
<dbReference type="KEGG" id="nno:NONO_c35830"/>
<dbReference type="eggNOG" id="ENOG5031W9U">
    <property type="taxonomic scope" value="Bacteria"/>
</dbReference>
<dbReference type="Proteomes" id="UP000019150">
    <property type="component" value="Chromosome"/>
</dbReference>